<dbReference type="EMBL" id="MWIH01000005">
    <property type="protein sequence ID" value="OQO93254.1"/>
    <property type="molecule type" value="Genomic_DNA"/>
</dbReference>
<reference evidence="1 2" key="1">
    <citation type="submission" date="2017-02" db="EMBL/GenBank/DDBJ databases">
        <title>Draft genome of Saccharomonospora sp. 154.</title>
        <authorList>
            <person name="Alonso-Carmona G.S."/>
            <person name="De La Haba R."/>
            <person name="Vera-Gargallo B."/>
            <person name="Sandoval-Trujillo A.H."/>
            <person name="Ramirez-Duran N."/>
            <person name="Ventosa A."/>
        </authorList>
    </citation>
    <scope>NUCLEOTIDE SEQUENCE [LARGE SCALE GENOMIC DNA]</scope>
    <source>
        <strain evidence="1 2">LRS4.154</strain>
    </source>
</reference>
<dbReference type="AlphaFoldDB" id="A0A1V9A8L2"/>
<name>A0A1V9A8L2_SACPI</name>
<keyword evidence="2" id="KW-1185">Reference proteome</keyword>
<sequence length="355" mass="38782">MEIVDPRVDPEPSGWAKFRKRAATAPMWDYSLLRVEAWLSRNPPVLAVVREGGRVLGACLAMLCGPARGQAFAPHPPRRWRPPAPCWAEVYLPWFSGHPAVVFRGHVPEAQQRALLRLFERRLAEHVGVGLLGVVYRALPTGLAGAASGPRRPRREIDPTTVLANRFDSVEDWIAALRPPVRQAVRESRAVAAELDVTAGAGRTDLDAAELAALLNEHRARQDARAWRSGQRARVAGLHLDTRSPVPTAYLDALVRRPEVTTRTYRNGTGTLLGFHTLIDGEGGMAMPHWAALPAERGGVARLSVDAYARCVGNLVERGRPELTAGRTLLDLKAALGFDTRTLVSVAVPRPVLGR</sequence>
<dbReference type="STRING" id="1962155.B1813_12930"/>
<accession>A0A1V9A8L2</accession>
<organism evidence="1 2">
    <name type="scientific">Saccharomonospora piscinae</name>
    <dbReference type="NCBI Taxonomy" id="687388"/>
    <lineage>
        <taxon>Bacteria</taxon>
        <taxon>Bacillati</taxon>
        <taxon>Actinomycetota</taxon>
        <taxon>Actinomycetes</taxon>
        <taxon>Pseudonocardiales</taxon>
        <taxon>Pseudonocardiaceae</taxon>
        <taxon>Saccharomonospora</taxon>
    </lineage>
</organism>
<evidence type="ECO:0000313" key="2">
    <source>
        <dbReference type="Proteomes" id="UP000192591"/>
    </source>
</evidence>
<gene>
    <name evidence="1" type="ORF">B1813_12930</name>
</gene>
<evidence type="ECO:0008006" key="3">
    <source>
        <dbReference type="Google" id="ProtNLM"/>
    </source>
</evidence>
<proteinExistence type="predicted"/>
<protein>
    <recommendedName>
        <fullName evidence="3">BioF2-like acetyltransferase domain-containing protein</fullName>
    </recommendedName>
</protein>
<comment type="caution">
    <text evidence="1">The sequence shown here is derived from an EMBL/GenBank/DDBJ whole genome shotgun (WGS) entry which is preliminary data.</text>
</comment>
<evidence type="ECO:0000313" key="1">
    <source>
        <dbReference type="EMBL" id="OQO93254.1"/>
    </source>
</evidence>
<dbReference type="Proteomes" id="UP000192591">
    <property type="component" value="Unassembled WGS sequence"/>
</dbReference>